<dbReference type="OrthoDB" id="2644100at2"/>
<reference evidence="2" key="1">
    <citation type="submission" date="2016-10" db="EMBL/GenBank/DDBJ databases">
        <authorList>
            <person name="Varghese N."/>
            <person name="Submissions S."/>
        </authorList>
    </citation>
    <scope>NUCLEOTIDE SEQUENCE [LARGE SCALE GENOMIC DNA]</scope>
    <source>
        <strain evidence="2">CGMCC 1.11012</strain>
    </source>
</reference>
<dbReference type="STRING" id="1174501.SAMN05216192_102337"/>
<sequence>MSKLDGNERWKTKMLMSEHVDQYEEQAKGENDSRTMLTNAERTMVRDLILLPYIDTMVSKSIEEIERSGNMLTRMYLMAGRYIQNRVMQDTYRLQKELKQRNIRVLADEQEDFLMYYKIFFRGYQERFGLTRDIMRTEISLRLTRYTSELGTVLKEHMK</sequence>
<dbReference type="AlphaFoldDB" id="A0A1G8H834"/>
<keyword evidence="2" id="KW-1185">Reference proteome</keyword>
<dbReference type="InterPro" id="IPR058600">
    <property type="entry name" value="YhjD-like"/>
</dbReference>
<dbReference type="EMBL" id="FNDX01000002">
    <property type="protein sequence ID" value="SDI02802.1"/>
    <property type="molecule type" value="Genomic_DNA"/>
</dbReference>
<name>A0A1G8H834_9BACL</name>
<dbReference type="Proteomes" id="UP000199050">
    <property type="component" value="Unassembled WGS sequence"/>
</dbReference>
<dbReference type="Pfam" id="PF26325">
    <property type="entry name" value="YhjD"/>
    <property type="match status" value="1"/>
</dbReference>
<evidence type="ECO:0000313" key="2">
    <source>
        <dbReference type="Proteomes" id="UP000199050"/>
    </source>
</evidence>
<evidence type="ECO:0000313" key="1">
    <source>
        <dbReference type="EMBL" id="SDI02802.1"/>
    </source>
</evidence>
<organism evidence="1 2">
    <name type="scientific">Paenibacillus typhae</name>
    <dbReference type="NCBI Taxonomy" id="1174501"/>
    <lineage>
        <taxon>Bacteria</taxon>
        <taxon>Bacillati</taxon>
        <taxon>Bacillota</taxon>
        <taxon>Bacilli</taxon>
        <taxon>Bacillales</taxon>
        <taxon>Paenibacillaceae</taxon>
        <taxon>Paenibacillus</taxon>
    </lineage>
</organism>
<protein>
    <submittedName>
        <fullName evidence="1">Uncharacterized protein</fullName>
    </submittedName>
</protein>
<dbReference type="RefSeq" id="WP_090712155.1">
    <property type="nucleotide sequence ID" value="NZ_CBCSKY010000003.1"/>
</dbReference>
<proteinExistence type="predicted"/>
<accession>A0A1G8H834</accession>
<gene>
    <name evidence="1" type="ORF">SAMN05216192_102337</name>
</gene>